<feature type="zinc finger region" description="C3H1-type" evidence="4">
    <location>
        <begin position="29"/>
        <end position="54"/>
    </location>
</feature>
<dbReference type="InterPro" id="IPR036855">
    <property type="entry name" value="Znf_CCCH_sf"/>
</dbReference>
<feature type="compositionally biased region" description="Basic and acidic residues" evidence="5">
    <location>
        <begin position="1"/>
        <end position="17"/>
    </location>
</feature>
<feature type="compositionally biased region" description="Pro residues" evidence="5">
    <location>
        <begin position="445"/>
        <end position="458"/>
    </location>
</feature>
<dbReference type="EMBL" id="CDMY01000646">
    <property type="protein sequence ID" value="CEM28151.1"/>
    <property type="molecule type" value="Genomic_DNA"/>
</dbReference>
<accession>A0A0G4GF56</accession>
<evidence type="ECO:0000256" key="4">
    <source>
        <dbReference type="PROSITE-ProRule" id="PRU00723"/>
    </source>
</evidence>
<name>A0A0G4GF56_VITBC</name>
<evidence type="ECO:0000256" key="5">
    <source>
        <dbReference type="SAM" id="MobiDB-lite"/>
    </source>
</evidence>
<dbReference type="SUPFAM" id="SSF90229">
    <property type="entry name" value="CCCH zinc finger"/>
    <property type="match status" value="1"/>
</dbReference>
<organism evidence="7 8">
    <name type="scientific">Vitrella brassicaformis (strain CCMP3155)</name>
    <dbReference type="NCBI Taxonomy" id="1169540"/>
    <lineage>
        <taxon>Eukaryota</taxon>
        <taxon>Sar</taxon>
        <taxon>Alveolata</taxon>
        <taxon>Colpodellida</taxon>
        <taxon>Vitrellaceae</taxon>
        <taxon>Vitrella</taxon>
    </lineage>
</organism>
<feature type="compositionally biased region" description="Basic and acidic residues" evidence="5">
    <location>
        <begin position="238"/>
        <end position="247"/>
    </location>
</feature>
<evidence type="ECO:0000256" key="2">
    <source>
        <dbReference type="ARBA" id="ARBA00022771"/>
    </source>
</evidence>
<sequence>MDDQGRHPFPPQHDRSRFSMPYASGYSDLRKTRMCKNRPPCSRGDDCWFAHSNEELRPYPYPPRPPRMGHTGDDDGRVDTGIRPRPHRRPSHTLHSSGNRQQQQQHGPSLSESPSVPMPTILPPPRTLKPTPHPAVYYPPSTTHTNNSSTNTRTKRTQYNSSRPKSTRDKGASRAAVAESRGCEVSGAGSRPSDSKAVWSGSQSLADAADGEDPSPLSTEDFPPLPTQTTKTTKHNRTTTDRQREQTANETQEDQQDTPPGNEEGEHHLASGAIAAAAAVKVVAVCDHTQQTTACDEVDGEGARIGIATVGVTGWEGGGRAVGALSSTSEIAVQCEGLPEEEPSGGGGHDAIAAVYSATDHSNTHPAAVIDQQWQPEGGHQQPIMEMHAVPMVLSVLPGAHQGESVFPFSPDAAAPTSAYPLPPSADYMDVSMPVIDVGHAPSHHQPPPPPPPPPPAPLHHQTYSCNCYAYQPQPHGPDVPMPKIKSFVPSQPLELTDVGATHHTTAIDHYPQHYPHHHQQQPQVSLANITPPPPFPPPMLTTADTNMNTYPMTTVDIIAPGPSTMSTGQQQQQQHSVPPQPGFAAFETGSMAAAAMVVAQMQVDVMARQGWLGGGAGGGMGQFHSSSNGFVPPVVDSSSHNATMARECVSSHFPMPLHLLGLQRVITEEDLISSTPTHYED</sequence>
<feature type="region of interest" description="Disordered" evidence="5">
    <location>
        <begin position="1"/>
        <end position="266"/>
    </location>
</feature>
<feature type="region of interest" description="Disordered" evidence="5">
    <location>
        <begin position="437"/>
        <end position="459"/>
    </location>
</feature>
<dbReference type="PROSITE" id="PS50103">
    <property type="entry name" value="ZF_C3H1"/>
    <property type="match status" value="1"/>
</dbReference>
<keyword evidence="8" id="KW-1185">Reference proteome</keyword>
<feature type="domain" description="C3H1-type" evidence="6">
    <location>
        <begin position="29"/>
        <end position="54"/>
    </location>
</feature>
<keyword evidence="1 4" id="KW-0479">Metal-binding</keyword>
<dbReference type="Gene3D" id="4.10.1000.10">
    <property type="entry name" value="Zinc finger, CCCH-type"/>
    <property type="match status" value="1"/>
</dbReference>
<gene>
    <name evidence="7" type="ORF">Vbra_17644</name>
</gene>
<dbReference type="GO" id="GO:0008270">
    <property type="term" value="F:zinc ion binding"/>
    <property type="evidence" value="ECO:0007669"/>
    <property type="project" value="UniProtKB-KW"/>
</dbReference>
<keyword evidence="3 4" id="KW-0862">Zinc</keyword>
<feature type="compositionally biased region" description="Polar residues" evidence="5">
    <location>
        <begin position="93"/>
        <end position="114"/>
    </location>
</feature>
<dbReference type="InParanoid" id="A0A0G4GF56"/>
<dbReference type="VEuPathDB" id="CryptoDB:Vbra_17644"/>
<dbReference type="AlphaFoldDB" id="A0A0G4GF56"/>
<feature type="compositionally biased region" description="Low complexity" evidence="5">
    <location>
        <begin position="141"/>
        <end position="152"/>
    </location>
</feature>
<keyword evidence="2 4" id="KW-0863">Zinc-finger</keyword>
<feature type="compositionally biased region" description="Pro residues" evidence="5">
    <location>
        <begin position="116"/>
        <end position="133"/>
    </location>
</feature>
<evidence type="ECO:0000313" key="7">
    <source>
        <dbReference type="EMBL" id="CEM28151.1"/>
    </source>
</evidence>
<proteinExistence type="predicted"/>
<dbReference type="InterPro" id="IPR000571">
    <property type="entry name" value="Znf_CCCH"/>
</dbReference>
<evidence type="ECO:0000256" key="3">
    <source>
        <dbReference type="ARBA" id="ARBA00022833"/>
    </source>
</evidence>
<evidence type="ECO:0000256" key="1">
    <source>
        <dbReference type="ARBA" id="ARBA00022723"/>
    </source>
</evidence>
<evidence type="ECO:0000313" key="8">
    <source>
        <dbReference type="Proteomes" id="UP000041254"/>
    </source>
</evidence>
<dbReference type="Proteomes" id="UP000041254">
    <property type="component" value="Unassembled WGS sequence"/>
</dbReference>
<reference evidence="7 8" key="1">
    <citation type="submission" date="2014-11" db="EMBL/GenBank/DDBJ databases">
        <authorList>
            <person name="Zhu J."/>
            <person name="Qi W."/>
            <person name="Song R."/>
        </authorList>
    </citation>
    <scope>NUCLEOTIDE SEQUENCE [LARGE SCALE GENOMIC DNA]</scope>
</reference>
<feature type="compositionally biased region" description="Basic and acidic residues" evidence="5">
    <location>
        <begin position="43"/>
        <end position="57"/>
    </location>
</feature>
<feature type="compositionally biased region" description="Basic and acidic residues" evidence="5">
    <location>
        <begin position="70"/>
        <end position="82"/>
    </location>
</feature>
<evidence type="ECO:0000259" key="6">
    <source>
        <dbReference type="PROSITE" id="PS50103"/>
    </source>
</evidence>
<protein>
    <recommendedName>
        <fullName evidence="6">C3H1-type domain-containing protein</fullName>
    </recommendedName>
</protein>